<dbReference type="RefSeq" id="WP_387703278.1">
    <property type="nucleotide sequence ID" value="NZ_JBIAMX010000032.1"/>
</dbReference>
<dbReference type="Gene3D" id="2.30.110.10">
    <property type="entry name" value="Electron Transport, Fmn-binding Protein, Chain A"/>
    <property type="match status" value="1"/>
</dbReference>
<evidence type="ECO:0000313" key="4">
    <source>
        <dbReference type="Proteomes" id="UP001601444"/>
    </source>
</evidence>
<dbReference type="GO" id="GO:0004733">
    <property type="term" value="F:pyridoxamine phosphate oxidase activity"/>
    <property type="evidence" value="ECO:0007669"/>
    <property type="project" value="UniProtKB-EC"/>
</dbReference>
<sequence length="213" mass="23823">MTQPTEQWRAILEIVERARKTTGHFAVASVDRHGIPNITPVGTVFFREDGTAFYFDRYTRALAENLATNPHVCLLAVDRGPLFWFRSLALGRFGGAPGVRLYGTVGPLRRATAPELDRVRRRVRPMRLLPGGRLLWSGFDQVRDITFTSARLVRYPAMMSHLPDIEPGACARIRAPPAGSARRRDSSRADQGSTGRPAATQSWIPSRYLRTLP</sequence>
<dbReference type="SUPFAM" id="SSF50475">
    <property type="entry name" value="FMN-binding split barrel"/>
    <property type="match status" value="1"/>
</dbReference>
<protein>
    <submittedName>
        <fullName evidence="3">Pyridoxamine 5'-phosphate oxidase family protein</fullName>
        <ecNumber evidence="3">1.-.-.-</ecNumber>
        <ecNumber evidence="3">1.4.3.5</ecNumber>
    </submittedName>
</protein>
<name>A0ABW6PXE9_9NOCA</name>
<organism evidence="3 4">
    <name type="scientific">Nocardia thailandica</name>
    <dbReference type="NCBI Taxonomy" id="257275"/>
    <lineage>
        <taxon>Bacteria</taxon>
        <taxon>Bacillati</taxon>
        <taxon>Actinomycetota</taxon>
        <taxon>Actinomycetes</taxon>
        <taxon>Mycobacteriales</taxon>
        <taxon>Nocardiaceae</taxon>
        <taxon>Nocardia</taxon>
    </lineage>
</organism>
<accession>A0ABW6PXE9</accession>
<dbReference type="Pfam" id="PF01243">
    <property type="entry name" value="PNPOx_N"/>
    <property type="match status" value="1"/>
</dbReference>
<evidence type="ECO:0000259" key="2">
    <source>
        <dbReference type="Pfam" id="PF01243"/>
    </source>
</evidence>
<keyword evidence="4" id="KW-1185">Reference proteome</keyword>
<dbReference type="EC" id="1.4.3.5" evidence="3"/>
<proteinExistence type="predicted"/>
<evidence type="ECO:0000256" key="1">
    <source>
        <dbReference type="SAM" id="MobiDB-lite"/>
    </source>
</evidence>
<reference evidence="3 4" key="1">
    <citation type="submission" date="2024-10" db="EMBL/GenBank/DDBJ databases">
        <title>The Natural Products Discovery Center: Release of the First 8490 Sequenced Strains for Exploring Actinobacteria Biosynthetic Diversity.</title>
        <authorList>
            <person name="Kalkreuter E."/>
            <person name="Kautsar S.A."/>
            <person name="Yang D."/>
            <person name="Bader C.D."/>
            <person name="Teijaro C.N."/>
            <person name="Fluegel L."/>
            <person name="Davis C.M."/>
            <person name="Simpson J.R."/>
            <person name="Lauterbach L."/>
            <person name="Steele A.D."/>
            <person name="Gui C."/>
            <person name="Meng S."/>
            <person name="Li G."/>
            <person name="Viehrig K."/>
            <person name="Ye F."/>
            <person name="Su P."/>
            <person name="Kiefer A.F."/>
            <person name="Nichols A."/>
            <person name="Cepeda A.J."/>
            <person name="Yan W."/>
            <person name="Fan B."/>
            <person name="Jiang Y."/>
            <person name="Adhikari A."/>
            <person name="Zheng C.-J."/>
            <person name="Schuster L."/>
            <person name="Cowan T.M."/>
            <person name="Smanski M.J."/>
            <person name="Chevrette M.G."/>
            <person name="De Carvalho L.P.S."/>
            <person name="Shen B."/>
        </authorList>
    </citation>
    <scope>NUCLEOTIDE SEQUENCE [LARGE SCALE GENOMIC DNA]</scope>
    <source>
        <strain evidence="3 4">NPDC004045</strain>
    </source>
</reference>
<comment type="caution">
    <text evidence="3">The sequence shown here is derived from an EMBL/GenBank/DDBJ whole genome shotgun (WGS) entry which is preliminary data.</text>
</comment>
<dbReference type="EMBL" id="JBIAMX010000032">
    <property type="protein sequence ID" value="MFF0547130.1"/>
    <property type="molecule type" value="Genomic_DNA"/>
</dbReference>
<feature type="domain" description="Pyridoxamine 5'-phosphate oxidase N-terminal" evidence="2">
    <location>
        <begin position="23"/>
        <end position="111"/>
    </location>
</feature>
<dbReference type="InterPro" id="IPR011576">
    <property type="entry name" value="Pyridox_Oxase_N"/>
</dbReference>
<feature type="region of interest" description="Disordered" evidence="1">
    <location>
        <begin position="176"/>
        <end position="205"/>
    </location>
</feature>
<dbReference type="EC" id="1.-.-.-" evidence="3"/>
<gene>
    <name evidence="3" type="ORF">ACFYTF_30270</name>
</gene>
<keyword evidence="3" id="KW-0560">Oxidoreductase</keyword>
<dbReference type="Proteomes" id="UP001601444">
    <property type="component" value="Unassembled WGS sequence"/>
</dbReference>
<dbReference type="InterPro" id="IPR012349">
    <property type="entry name" value="Split_barrel_FMN-bd"/>
</dbReference>
<evidence type="ECO:0000313" key="3">
    <source>
        <dbReference type="EMBL" id="MFF0547130.1"/>
    </source>
</evidence>